<sequence>MPSFHDRKAIGDAHERRVTEELNHRGWDVSPWGQGVMGEPVRLALRSTDSFLRWTPDLIAARDRQVVLIDCKSRMTSRTSSRHAIENAAVTAHLQLVAWTRLPLYYAFDNLDLLTPSDALGTGIDGPRTAAGSGAPYLLVPTDRALAFDHVFGPTRRTSLPEAA</sequence>
<accession>A0ABP4EIG9</accession>
<dbReference type="EMBL" id="BAAALD010000080">
    <property type="protein sequence ID" value="GAA1110919.1"/>
    <property type="molecule type" value="Genomic_DNA"/>
</dbReference>
<dbReference type="Gene3D" id="3.40.1350.10">
    <property type="match status" value="1"/>
</dbReference>
<proteinExistence type="predicted"/>
<evidence type="ECO:0000313" key="2">
    <source>
        <dbReference type="Proteomes" id="UP001499987"/>
    </source>
</evidence>
<dbReference type="Proteomes" id="UP001499987">
    <property type="component" value="Unassembled WGS sequence"/>
</dbReference>
<name>A0ABP4EIG9_9ACTN</name>
<reference evidence="2" key="1">
    <citation type="journal article" date="2019" name="Int. J. Syst. Evol. Microbiol.">
        <title>The Global Catalogue of Microorganisms (GCM) 10K type strain sequencing project: providing services to taxonomists for standard genome sequencing and annotation.</title>
        <authorList>
            <consortium name="The Broad Institute Genomics Platform"/>
            <consortium name="The Broad Institute Genome Sequencing Center for Infectious Disease"/>
            <person name="Wu L."/>
            <person name="Ma J."/>
        </authorList>
    </citation>
    <scope>NUCLEOTIDE SEQUENCE [LARGE SCALE GENOMIC DNA]</scope>
    <source>
        <strain evidence="2">JCM 13002</strain>
    </source>
</reference>
<dbReference type="InterPro" id="IPR011856">
    <property type="entry name" value="tRNA_endonuc-like_dom_sf"/>
</dbReference>
<keyword evidence="2" id="KW-1185">Reference proteome</keyword>
<dbReference type="SUPFAM" id="SSF52980">
    <property type="entry name" value="Restriction endonuclease-like"/>
    <property type="match status" value="1"/>
</dbReference>
<dbReference type="InterPro" id="IPR011335">
    <property type="entry name" value="Restrct_endonuc-II-like"/>
</dbReference>
<gene>
    <name evidence="1" type="ORF">GCM10009663_60400</name>
</gene>
<organism evidence="1 2">
    <name type="scientific">Kitasatospora arboriphila</name>
    <dbReference type="NCBI Taxonomy" id="258052"/>
    <lineage>
        <taxon>Bacteria</taxon>
        <taxon>Bacillati</taxon>
        <taxon>Actinomycetota</taxon>
        <taxon>Actinomycetes</taxon>
        <taxon>Kitasatosporales</taxon>
        <taxon>Streptomycetaceae</taxon>
        <taxon>Kitasatospora</taxon>
    </lineage>
</organism>
<comment type="caution">
    <text evidence="1">The sequence shown here is derived from an EMBL/GenBank/DDBJ whole genome shotgun (WGS) entry which is preliminary data.</text>
</comment>
<dbReference type="RefSeq" id="WP_344626865.1">
    <property type="nucleotide sequence ID" value="NZ_BAAALD010000080.1"/>
</dbReference>
<evidence type="ECO:0000313" key="1">
    <source>
        <dbReference type="EMBL" id="GAA1110919.1"/>
    </source>
</evidence>
<protein>
    <submittedName>
        <fullName evidence="1">Uncharacterized protein</fullName>
    </submittedName>
</protein>